<proteinExistence type="inferred from homology"/>
<dbReference type="PANTHER" id="PTHR42748">
    <property type="entry name" value="NITROGEN METABOLITE REPRESSION PROTEIN NMRA FAMILY MEMBER"/>
    <property type="match status" value="1"/>
</dbReference>
<protein>
    <recommendedName>
        <fullName evidence="4">NmrA-like domain-containing protein</fullName>
    </recommendedName>
</protein>
<reference evidence="5 6" key="1">
    <citation type="submission" date="2017-06" db="EMBL/GenBank/DDBJ databases">
        <title>Comparative genomic analysis of Ambrosia Fusariam Clade fungi.</title>
        <authorList>
            <person name="Stajich J.E."/>
            <person name="Carrillo J."/>
            <person name="Kijimoto T."/>
            <person name="Eskalen A."/>
            <person name="O'Donnell K."/>
            <person name="Kasson M."/>
        </authorList>
    </citation>
    <scope>NUCLEOTIDE SEQUENCE [LARGE SCALE GENOMIC DNA]</scope>
    <source>
        <strain evidence="5 6">NRRL62606</strain>
    </source>
</reference>
<name>A0A428RMG9_9HYPO</name>
<dbReference type="InterPro" id="IPR008030">
    <property type="entry name" value="NmrA-like"/>
</dbReference>
<dbReference type="Pfam" id="PF05368">
    <property type="entry name" value="NmrA"/>
    <property type="match status" value="1"/>
</dbReference>
<dbReference type="SUPFAM" id="SSF51735">
    <property type="entry name" value="NAD(P)-binding Rossmann-fold domains"/>
    <property type="match status" value="1"/>
</dbReference>
<evidence type="ECO:0000313" key="5">
    <source>
        <dbReference type="EMBL" id="RSL78730.1"/>
    </source>
</evidence>
<comment type="caution">
    <text evidence="5">The sequence shown here is derived from an EMBL/GenBank/DDBJ whole genome shotgun (WGS) entry which is preliminary data.</text>
</comment>
<evidence type="ECO:0000256" key="3">
    <source>
        <dbReference type="SAM" id="Phobius"/>
    </source>
</evidence>
<comment type="similarity">
    <text evidence="1">Belongs to the NmrA-type oxidoreductase family.</text>
</comment>
<accession>A0A428RMG9</accession>
<keyword evidence="2" id="KW-0521">NADP</keyword>
<dbReference type="EMBL" id="NKCL01000198">
    <property type="protein sequence ID" value="RSL78730.1"/>
    <property type="molecule type" value="Genomic_DNA"/>
</dbReference>
<keyword evidence="3" id="KW-1133">Transmembrane helix</keyword>
<dbReference type="Gene3D" id="3.90.25.10">
    <property type="entry name" value="UDP-galactose 4-epimerase, domain 1"/>
    <property type="match status" value="1"/>
</dbReference>
<gene>
    <name evidence="5" type="ORF">CEP51_007944</name>
</gene>
<feature type="transmembrane region" description="Helical" evidence="3">
    <location>
        <begin position="6"/>
        <end position="26"/>
    </location>
</feature>
<evidence type="ECO:0000256" key="1">
    <source>
        <dbReference type="ARBA" id="ARBA00006328"/>
    </source>
</evidence>
<dbReference type="InterPro" id="IPR036291">
    <property type="entry name" value="NAD(P)-bd_dom_sf"/>
</dbReference>
<dbReference type="Gene3D" id="3.40.50.720">
    <property type="entry name" value="NAD(P)-binding Rossmann-like Domain"/>
    <property type="match status" value="1"/>
</dbReference>
<evidence type="ECO:0000256" key="2">
    <source>
        <dbReference type="ARBA" id="ARBA00022857"/>
    </source>
</evidence>
<feature type="domain" description="NmrA-like" evidence="4">
    <location>
        <begin position="31"/>
        <end position="304"/>
    </location>
</feature>
<dbReference type="AlphaFoldDB" id="A0A428RMG9"/>
<organism evidence="5 6">
    <name type="scientific">Fusarium floridanum</name>
    <dbReference type="NCBI Taxonomy" id="1325733"/>
    <lineage>
        <taxon>Eukaryota</taxon>
        <taxon>Fungi</taxon>
        <taxon>Dikarya</taxon>
        <taxon>Ascomycota</taxon>
        <taxon>Pezizomycotina</taxon>
        <taxon>Sordariomycetes</taxon>
        <taxon>Hypocreomycetidae</taxon>
        <taxon>Hypocreales</taxon>
        <taxon>Nectriaceae</taxon>
        <taxon>Fusarium</taxon>
        <taxon>Fusarium solani species complex</taxon>
    </lineage>
</organism>
<keyword evidence="6" id="KW-1185">Reference proteome</keyword>
<dbReference type="PANTHER" id="PTHR42748:SF7">
    <property type="entry name" value="NMRA LIKE REDOX SENSOR 1-RELATED"/>
    <property type="match status" value="1"/>
</dbReference>
<keyword evidence="3" id="KW-0472">Membrane</keyword>
<dbReference type="Proteomes" id="UP000287972">
    <property type="component" value="Unassembled WGS sequence"/>
</dbReference>
<dbReference type="InterPro" id="IPR051164">
    <property type="entry name" value="NmrA-like_oxidored"/>
</dbReference>
<sequence length="330" mass="35834">MHESPGLWTIPINSIYTISSIVYIIMSLPHKKTLLVTGATGKQGSAVISSILASTQASSFNIIAVTRNSASGGARRLAALPGVSVVEGEFSDVSAIFAQVGPVWGVFNVLVNSNDEERHGKAMVDAAVTHGVQHFVYASGDRGGPVKSNFDPTNVKNFAAKYNIEKHLIAQATLSPQQMTYTILRPVTFFENLTPDIHGRGFVRMWEQLGTKKLQFVATSDIGWFAARSFLDPAAHAGAAITIAGDELTQPEADGIFKQVTGQSMPIGPCVIANTVKLVLRDTAGDMFRWFGEDGYGGDVEASRNMYPGIMDFRHWIEENKGKWTKELKN</sequence>
<evidence type="ECO:0000259" key="4">
    <source>
        <dbReference type="Pfam" id="PF05368"/>
    </source>
</evidence>
<keyword evidence="3" id="KW-0812">Transmembrane</keyword>
<dbReference type="GO" id="GO:0005634">
    <property type="term" value="C:nucleus"/>
    <property type="evidence" value="ECO:0007669"/>
    <property type="project" value="TreeGrafter"/>
</dbReference>
<evidence type="ECO:0000313" key="6">
    <source>
        <dbReference type="Proteomes" id="UP000287972"/>
    </source>
</evidence>